<reference evidence="14 16" key="2">
    <citation type="submission" date="2016-10" db="EMBL/GenBank/DDBJ databases">
        <authorList>
            <person name="de Groot N.N."/>
        </authorList>
    </citation>
    <scope>NUCLEOTIDE SEQUENCE [LARGE SCALE GENOMIC DNA]</scope>
    <source>
        <strain evidence="14 16">Z-7982</strain>
    </source>
</reference>
<evidence type="ECO:0000256" key="2">
    <source>
        <dbReference type="ARBA" id="ARBA00004696"/>
    </source>
</evidence>
<dbReference type="KEGG" id="mhaz:BHR79_07520"/>
<organism evidence="12 15">
    <name type="scientific">Methanohalophilus halophilus</name>
    <dbReference type="NCBI Taxonomy" id="2177"/>
    <lineage>
        <taxon>Archaea</taxon>
        <taxon>Methanobacteriati</taxon>
        <taxon>Methanobacteriota</taxon>
        <taxon>Stenosarchaea group</taxon>
        <taxon>Methanomicrobia</taxon>
        <taxon>Methanosarcinales</taxon>
        <taxon>Methanosarcinaceae</taxon>
        <taxon>Methanohalophilus</taxon>
    </lineage>
</organism>
<dbReference type="GO" id="GO:0004425">
    <property type="term" value="F:indole-3-glycerol-phosphate synthase activity"/>
    <property type="evidence" value="ECO:0007669"/>
    <property type="project" value="UniProtKB-EC"/>
</dbReference>
<accession>A0A1L3Q3I4</accession>
<dbReference type="GO" id="GO:0000162">
    <property type="term" value="P:L-tryptophan biosynthetic process"/>
    <property type="evidence" value="ECO:0007669"/>
    <property type="project" value="UniProtKB-UniPathway"/>
</dbReference>
<reference evidence="12 15" key="1">
    <citation type="submission" date="2016-10" db="EMBL/GenBank/DDBJ databases">
        <title>Methanohalophilus halophilus.</title>
        <authorList>
            <person name="L'haridon S."/>
        </authorList>
    </citation>
    <scope>NUCLEOTIDE SEQUENCE [LARGE SCALE GENOMIC DNA]</scope>
    <source>
        <strain evidence="12 15">Z-7982</strain>
    </source>
</reference>
<keyword evidence="9" id="KW-0057">Aromatic amino acid biosynthesis</keyword>
<dbReference type="STRING" id="2177.BHR79_07520"/>
<dbReference type="OrthoDB" id="15223at2157"/>
<evidence type="ECO:0000256" key="4">
    <source>
        <dbReference type="ARBA" id="ARBA00012362"/>
    </source>
</evidence>
<dbReference type="AlphaFoldDB" id="A0A1L3Q3I4"/>
<evidence type="ECO:0000313" key="16">
    <source>
        <dbReference type="Proteomes" id="UP000198669"/>
    </source>
</evidence>
<keyword evidence="10" id="KW-0456">Lyase</keyword>
<dbReference type="Proteomes" id="UP000198669">
    <property type="component" value="Unassembled WGS sequence"/>
</dbReference>
<dbReference type="InterPro" id="IPR045186">
    <property type="entry name" value="Indole-3-glycerol_P_synth"/>
</dbReference>
<evidence type="ECO:0000256" key="10">
    <source>
        <dbReference type="ARBA" id="ARBA00023239"/>
    </source>
</evidence>
<comment type="similarity">
    <text evidence="3">Belongs to the TrpC family.</text>
</comment>
<evidence type="ECO:0000256" key="1">
    <source>
        <dbReference type="ARBA" id="ARBA00001633"/>
    </source>
</evidence>
<dbReference type="Proteomes" id="UP000267921">
    <property type="component" value="Unassembled WGS sequence"/>
</dbReference>
<dbReference type="InterPro" id="IPR013798">
    <property type="entry name" value="Indole-3-glycerol_P_synth_dom"/>
</dbReference>
<protein>
    <recommendedName>
        <fullName evidence="5">Indole-3-glycerol phosphate synthase</fullName>
        <ecNumber evidence="4">4.1.1.48</ecNumber>
    </recommendedName>
</protein>
<dbReference type="Pfam" id="PF00218">
    <property type="entry name" value="IGPS"/>
    <property type="match status" value="1"/>
</dbReference>
<evidence type="ECO:0000313" key="13">
    <source>
        <dbReference type="EMBL" id="RNI09590.1"/>
    </source>
</evidence>
<evidence type="ECO:0000256" key="9">
    <source>
        <dbReference type="ARBA" id="ARBA00023141"/>
    </source>
</evidence>
<dbReference type="UniPathway" id="UPA00035">
    <property type="reaction ID" value="UER00043"/>
</dbReference>
<name>A0A1L3Q3I4_9EURY</name>
<comment type="catalytic activity">
    <reaction evidence="1">
        <text>1-(2-carboxyphenylamino)-1-deoxy-D-ribulose 5-phosphate + H(+) = (1S,2R)-1-C-(indol-3-yl)glycerol 3-phosphate + CO2 + H2O</text>
        <dbReference type="Rhea" id="RHEA:23476"/>
        <dbReference type="ChEBI" id="CHEBI:15377"/>
        <dbReference type="ChEBI" id="CHEBI:15378"/>
        <dbReference type="ChEBI" id="CHEBI:16526"/>
        <dbReference type="ChEBI" id="CHEBI:58613"/>
        <dbReference type="ChEBI" id="CHEBI:58866"/>
        <dbReference type="EC" id="4.1.1.48"/>
    </reaction>
</comment>
<comment type="pathway">
    <text evidence="2">Amino-acid biosynthesis; L-tryptophan biosynthesis; L-tryptophan from chorismate: step 4/5.</text>
</comment>
<evidence type="ECO:0000313" key="15">
    <source>
        <dbReference type="Proteomes" id="UP000186879"/>
    </source>
</evidence>
<evidence type="ECO:0000256" key="6">
    <source>
        <dbReference type="ARBA" id="ARBA00022605"/>
    </source>
</evidence>
<dbReference type="InterPro" id="IPR013785">
    <property type="entry name" value="Aldolase_TIM"/>
</dbReference>
<dbReference type="GO" id="GO:0004640">
    <property type="term" value="F:phosphoribosylanthranilate isomerase activity"/>
    <property type="evidence" value="ECO:0007669"/>
    <property type="project" value="TreeGrafter"/>
</dbReference>
<evidence type="ECO:0000313" key="12">
    <source>
        <dbReference type="EMBL" id="APH39341.1"/>
    </source>
</evidence>
<evidence type="ECO:0000313" key="14">
    <source>
        <dbReference type="EMBL" id="SDW48413.1"/>
    </source>
</evidence>
<evidence type="ECO:0000313" key="17">
    <source>
        <dbReference type="Proteomes" id="UP000267921"/>
    </source>
</evidence>
<dbReference type="Gene3D" id="3.20.20.70">
    <property type="entry name" value="Aldolase class I"/>
    <property type="match status" value="1"/>
</dbReference>
<dbReference type="SUPFAM" id="SSF51366">
    <property type="entry name" value="Ribulose-phoshate binding barrel"/>
    <property type="match status" value="1"/>
</dbReference>
<dbReference type="CDD" id="cd00331">
    <property type="entry name" value="IGPS"/>
    <property type="match status" value="1"/>
</dbReference>
<dbReference type="EMBL" id="FNMU01000003">
    <property type="protein sequence ID" value="SDW48413.1"/>
    <property type="molecule type" value="Genomic_DNA"/>
</dbReference>
<dbReference type="InterPro" id="IPR011060">
    <property type="entry name" value="RibuloseP-bd_barrel"/>
</dbReference>
<proteinExistence type="inferred from homology"/>
<keyword evidence="6" id="KW-0028">Amino-acid biosynthesis</keyword>
<dbReference type="RefSeq" id="WP_072561771.1">
    <property type="nucleotide sequence ID" value="NZ_CP017921.1"/>
</dbReference>
<evidence type="ECO:0000256" key="8">
    <source>
        <dbReference type="ARBA" id="ARBA00022822"/>
    </source>
</evidence>
<dbReference type="PANTHER" id="PTHR22854:SF2">
    <property type="entry name" value="INDOLE-3-GLYCEROL-PHOSPHATE SYNTHASE"/>
    <property type="match status" value="1"/>
</dbReference>
<evidence type="ECO:0000256" key="7">
    <source>
        <dbReference type="ARBA" id="ARBA00022793"/>
    </source>
</evidence>
<dbReference type="PROSITE" id="PS00614">
    <property type="entry name" value="IGPS"/>
    <property type="match status" value="1"/>
</dbReference>
<evidence type="ECO:0000256" key="3">
    <source>
        <dbReference type="ARBA" id="ARBA00008737"/>
    </source>
</evidence>
<dbReference type="PANTHER" id="PTHR22854">
    <property type="entry name" value="TRYPTOPHAN BIOSYNTHESIS PROTEIN"/>
    <property type="match status" value="1"/>
</dbReference>
<dbReference type="EMBL" id="RJJG01000003">
    <property type="protein sequence ID" value="RNI09590.1"/>
    <property type="molecule type" value="Genomic_DNA"/>
</dbReference>
<dbReference type="EMBL" id="CP017921">
    <property type="protein sequence ID" value="APH39341.1"/>
    <property type="molecule type" value="Genomic_DNA"/>
</dbReference>
<evidence type="ECO:0000259" key="11">
    <source>
        <dbReference type="Pfam" id="PF00218"/>
    </source>
</evidence>
<dbReference type="InterPro" id="IPR001468">
    <property type="entry name" value="Indole-3-GlycerolPSynthase_CS"/>
</dbReference>
<feature type="domain" description="Indole-3-glycerol phosphate synthase" evidence="11">
    <location>
        <begin position="8"/>
        <end position="256"/>
    </location>
</feature>
<gene>
    <name evidence="12" type="ORF">BHR79_07520</name>
    <name evidence="13" type="ORF">EFE40_02700</name>
    <name evidence="14" type="ORF">SAMN04515625_1004</name>
</gene>
<dbReference type="GeneID" id="30583607"/>
<reference evidence="13 17" key="3">
    <citation type="submission" date="2018-10" db="EMBL/GenBank/DDBJ databases">
        <title>Cultivation of a novel Methanohalophilus strain from Kebrit Deep of the Red Sea and a genomic comparison of members of the genus Methanohalophilus.</title>
        <authorList>
            <person name="Guan Y."/>
            <person name="Ngugi D.K."/>
            <person name="Stingl U."/>
        </authorList>
    </citation>
    <scope>NUCLEOTIDE SEQUENCE [LARGE SCALE GENOMIC DNA]</scope>
    <source>
        <strain evidence="13 17">DSM 3094</strain>
    </source>
</reference>
<keyword evidence="7" id="KW-0210">Decarboxylase</keyword>
<keyword evidence="15" id="KW-1185">Reference proteome</keyword>
<keyword evidence="8" id="KW-0822">Tryptophan biosynthesis</keyword>
<sequence>MHPKIEQIIQKSKERADALSESNTHTRCNDRRDIFESIGLACKRGYIPIIAEVKPASPTGKFADVNPEMASQIARDMENAGAVALSVLTEPCYFEGSIENLENARKHTSIPVLRKDFIVDKNQMYEANSDVILLIAGVLGKRLPEFIEIARRRNIEPLVEVHNEKEIEYVLECDTNLIGINNRSFETLEINLETAEKLIPIVKEHDRKYNQKHLIIGESGVKGTDDAIRMINAGADALLVGTYLMEGNLEEKMKQLIEANKNQEIV</sequence>
<dbReference type="EC" id="4.1.1.48" evidence="4"/>
<evidence type="ECO:0000256" key="5">
    <source>
        <dbReference type="ARBA" id="ARBA00018080"/>
    </source>
</evidence>
<dbReference type="Proteomes" id="UP000186879">
    <property type="component" value="Chromosome"/>
</dbReference>